<name>A0AAT9FJD2_9BACT</name>
<dbReference type="GO" id="GO:0008237">
    <property type="term" value="F:metallopeptidase activity"/>
    <property type="evidence" value="ECO:0007669"/>
    <property type="project" value="InterPro"/>
</dbReference>
<dbReference type="NCBIfam" id="NF038122">
    <property type="entry name" value="metallo_LGF"/>
    <property type="match status" value="1"/>
</dbReference>
<proteinExistence type="predicted"/>
<dbReference type="NCBIfam" id="TIGR02595">
    <property type="entry name" value="PEP_CTERM"/>
    <property type="match status" value="1"/>
</dbReference>
<evidence type="ECO:0000313" key="3">
    <source>
        <dbReference type="EMBL" id="BDS06045.1"/>
    </source>
</evidence>
<dbReference type="AlphaFoldDB" id="A0AAT9FJD2"/>
<dbReference type="Pfam" id="PF07589">
    <property type="entry name" value="PEP-CTERM"/>
    <property type="match status" value="1"/>
</dbReference>
<dbReference type="InterPro" id="IPR013424">
    <property type="entry name" value="Ice-binding_C"/>
</dbReference>
<feature type="domain" description="Ice-binding protein C-terminal" evidence="2">
    <location>
        <begin position="320"/>
        <end position="342"/>
    </location>
</feature>
<reference evidence="3" key="1">
    <citation type="submission" date="2024-07" db="EMBL/GenBank/DDBJ databases">
        <title>Complete genome sequence of Verrucomicrobiaceae bacterium NT6N.</title>
        <authorList>
            <person name="Huang C."/>
            <person name="Takami H."/>
            <person name="Hamasaki K."/>
        </authorList>
    </citation>
    <scope>NUCLEOTIDE SEQUENCE</scope>
    <source>
        <strain evidence="3">NT6N</strain>
    </source>
</reference>
<evidence type="ECO:0000259" key="2">
    <source>
        <dbReference type="Pfam" id="PF07589"/>
    </source>
</evidence>
<evidence type="ECO:0000256" key="1">
    <source>
        <dbReference type="SAM" id="SignalP"/>
    </source>
</evidence>
<dbReference type="InterPro" id="IPR024079">
    <property type="entry name" value="MetalloPept_cat_dom_sf"/>
</dbReference>
<dbReference type="KEGG" id="osu:NT6N_10850"/>
<feature type="signal peptide" evidence="1">
    <location>
        <begin position="1"/>
        <end position="22"/>
    </location>
</feature>
<feature type="chain" id="PRO_5043658542" description="Ice-binding protein C-terminal domain-containing protein" evidence="1">
    <location>
        <begin position="23"/>
        <end position="343"/>
    </location>
</feature>
<protein>
    <recommendedName>
        <fullName evidence="2">Ice-binding protein C-terminal domain-containing protein</fullName>
    </recommendedName>
</protein>
<sequence length="343" mass="35928">MKLKYLTRFTCLSTLLPVSSFALNINLTPAAGMSQDSIDGFQRAANYWQSVLSDNATVNIDIDFRTLDPGVLGQAGSTTQAIGVDAYFAALGADITSASDLNAVANLPALTLNGGINFLTQVNSEGNSTAVSLDSDDSGNNRVLNLNTANAKAVGLRPANDLASDASITFSDRFAWDYDNSDGVGPGLQDFVGVAVHEIGHALGFNSGVDTVDFAIANSADLEDFRVFTGLDMFRYSADGVNDLAAGTVSYFSIDGGATNLGLFSTGSTYGDGQQASHWRDNLGLGIMDPTANPAGNVNTVSQLDLLAFDTIGWDITIQAVPEPSSSILLLGAGLGFVLRRKR</sequence>
<dbReference type="Gene3D" id="3.40.390.10">
    <property type="entry name" value="Collagenase (Catalytic Domain)"/>
    <property type="match status" value="1"/>
</dbReference>
<organism evidence="3">
    <name type="scientific">Oceaniferula spumae</name>
    <dbReference type="NCBI Taxonomy" id="2979115"/>
    <lineage>
        <taxon>Bacteria</taxon>
        <taxon>Pseudomonadati</taxon>
        <taxon>Verrucomicrobiota</taxon>
        <taxon>Verrucomicrobiia</taxon>
        <taxon>Verrucomicrobiales</taxon>
        <taxon>Verrucomicrobiaceae</taxon>
        <taxon>Oceaniferula</taxon>
    </lineage>
</organism>
<keyword evidence="1" id="KW-0732">Signal</keyword>
<gene>
    <name evidence="3" type="ORF">NT6N_10850</name>
</gene>
<dbReference type="EMBL" id="AP026866">
    <property type="protein sequence ID" value="BDS06045.1"/>
    <property type="molecule type" value="Genomic_DNA"/>
</dbReference>
<dbReference type="SUPFAM" id="SSF55486">
    <property type="entry name" value="Metalloproteases ('zincins'), catalytic domain"/>
    <property type="match status" value="2"/>
</dbReference>
<accession>A0AAT9FJD2</accession>